<evidence type="ECO:0000313" key="1">
    <source>
        <dbReference type="EMBL" id="ROS04798.1"/>
    </source>
</evidence>
<gene>
    <name evidence="1" type="ORF">EDC56_0311</name>
</gene>
<reference evidence="1 2" key="1">
    <citation type="submission" date="2018-11" db="EMBL/GenBank/DDBJ databases">
        <title>Genomic Encyclopedia of Type Strains, Phase IV (KMG-IV): sequencing the most valuable type-strain genomes for metagenomic binning, comparative biology and taxonomic classification.</title>
        <authorList>
            <person name="Goeker M."/>
        </authorList>
    </citation>
    <scope>NUCLEOTIDE SEQUENCE [LARGE SCALE GENOMIC DNA]</scope>
    <source>
        <strain evidence="1 2">DSM 100316</strain>
    </source>
</reference>
<dbReference type="RefSeq" id="WP_123710769.1">
    <property type="nucleotide sequence ID" value="NZ_RKHR01000003.1"/>
</dbReference>
<dbReference type="CDD" id="cd07822">
    <property type="entry name" value="SRPBCC_4"/>
    <property type="match status" value="1"/>
</dbReference>
<dbReference type="Gene3D" id="3.30.530.20">
    <property type="match status" value="1"/>
</dbReference>
<dbReference type="OrthoDB" id="191189at2"/>
<organism evidence="1 2">
    <name type="scientific">Sinobacterium caligoides</name>
    <dbReference type="NCBI Taxonomy" id="933926"/>
    <lineage>
        <taxon>Bacteria</taxon>
        <taxon>Pseudomonadati</taxon>
        <taxon>Pseudomonadota</taxon>
        <taxon>Gammaproteobacteria</taxon>
        <taxon>Cellvibrionales</taxon>
        <taxon>Spongiibacteraceae</taxon>
        <taxon>Sinobacterium</taxon>
    </lineage>
</organism>
<dbReference type="Pfam" id="PF10604">
    <property type="entry name" value="Polyketide_cyc2"/>
    <property type="match status" value="1"/>
</dbReference>
<name>A0A3N2DY95_9GAMM</name>
<keyword evidence="2" id="KW-1185">Reference proteome</keyword>
<dbReference type="InterPro" id="IPR019587">
    <property type="entry name" value="Polyketide_cyclase/dehydratase"/>
</dbReference>
<accession>A0A3N2DY95</accession>
<proteinExistence type="predicted"/>
<dbReference type="SUPFAM" id="SSF55961">
    <property type="entry name" value="Bet v1-like"/>
    <property type="match status" value="1"/>
</dbReference>
<dbReference type="EMBL" id="RKHR01000003">
    <property type="protein sequence ID" value="ROS04798.1"/>
    <property type="molecule type" value="Genomic_DNA"/>
</dbReference>
<comment type="caution">
    <text evidence="1">The sequence shown here is derived from an EMBL/GenBank/DDBJ whole genome shotgun (WGS) entry which is preliminary data.</text>
</comment>
<sequence length="149" mass="16931">MPILTLSETRIINATPTQVFQTVIGIDHYHRWNPWLKEAKGSVKPGDSVRVKVDLGRDKLEEYNHTILAYKTDKYFAWEDKGWFTFLTKGSRHRYFSLTEEGATHYRVELNLSGLFAGLAQRKFGAALSKGLAAEADALKNYCEAMTSN</sequence>
<evidence type="ECO:0000313" key="2">
    <source>
        <dbReference type="Proteomes" id="UP000275394"/>
    </source>
</evidence>
<dbReference type="AlphaFoldDB" id="A0A3N2DY95"/>
<protein>
    <submittedName>
        <fullName evidence="1">Polyketide cyclase/dehydrase/lipid transport protein</fullName>
    </submittedName>
</protein>
<dbReference type="Proteomes" id="UP000275394">
    <property type="component" value="Unassembled WGS sequence"/>
</dbReference>
<dbReference type="InterPro" id="IPR023393">
    <property type="entry name" value="START-like_dom_sf"/>
</dbReference>